<evidence type="ECO:0000313" key="2">
    <source>
        <dbReference type="EMBL" id="KAK9680089.1"/>
    </source>
</evidence>
<dbReference type="Proteomes" id="UP001458880">
    <property type="component" value="Unassembled WGS sequence"/>
</dbReference>
<reference evidence="2 3" key="1">
    <citation type="journal article" date="2024" name="BMC Genomics">
        <title>De novo assembly and annotation of Popillia japonica's genome with initial clues to its potential as an invasive pest.</title>
        <authorList>
            <person name="Cucini C."/>
            <person name="Boschi S."/>
            <person name="Funari R."/>
            <person name="Cardaioli E."/>
            <person name="Iannotti N."/>
            <person name="Marturano G."/>
            <person name="Paoli F."/>
            <person name="Bruttini M."/>
            <person name="Carapelli A."/>
            <person name="Frati F."/>
            <person name="Nardi F."/>
        </authorList>
    </citation>
    <scope>NUCLEOTIDE SEQUENCE [LARGE SCALE GENOMIC DNA]</scope>
    <source>
        <strain evidence="2">DMR45628</strain>
    </source>
</reference>
<name>A0AAW1HTY5_POPJA</name>
<organism evidence="2 3">
    <name type="scientific">Popillia japonica</name>
    <name type="common">Japanese beetle</name>
    <dbReference type="NCBI Taxonomy" id="7064"/>
    <lineage>
        <taxon>Eukaryota</taxon>
        <taxon>Metazoa</taxon>
        <taxon>Ecdysozoa</taxon>
        <taxon>Arthropoda</taxon>
        <taxon>Hexapoda</taxon>
        <taxon>Insecta</taxon>
        <taxon>Pterygota</taxon>
        <taxon>Neoptera</taxon>
        <taxon>Endopterygota</taxon>
        <taxon>Coleoptera</taxon>
        <taxon>Polyphaga</taxon>
        <taxon>Scarabaeiformia</taxon>
        <taxon>Scarabaeidae</taxon>
        <taxon>Rutelinae</taxon>
        <taxon>Popillia</taxon>
    </lineage>
</organism>
<accession>A0AAW1HTY5</accession>
<dbReference type="AlphaFoldDB" id="A0AAW1HTY5"/>
<comment type="caution">
    <text evidence="2">The sequence shown here is derived from an EMBL/GenBank/DDBJ whole genome shotgun (WGS) entry which is preliminary data.</text>
</comment>
<evidence type="ECO:0000256" key="1">
    <source>
        <dbReference type="SAM" id="MobiDB-lite"/>
    </source>
</evidence>
<sequence>MLDEPLGPNMLEQHVRPWMGRLREMTNQVPITEIIEQKQLKWYGHVQRMSADALTKRVAGSKVGSKRRVGRPGKTMDQRVEELALKRGKLDNELKTMTQDRMMWRTWVDTPHQPTP</sequence>
<dbReference type="EMBL" id="JASPKY010000936">
    <property type="protein sequence ID" value="KAK9680089.1"/>
    <property type="molecule type" value="Genomic_DNA"/>
</dbReference>
<keyword evidence="3" id="KW-1185">Reference proteome</keyword>
<proteinExistence type="predicted"/>
<gene>
    <name evidence="2" type="ORF">QE152_g39371</name>
</gene>
<evidence type="ECO:0000313" key="3">
    <source>
        <dbReference type="Proteomes" id="UP001458880"/>
    </source>
</evidence>
<protein>
    <submittedName>
        <fullName evidence="2">Uncharacterized protein</fullName>
    </submittedName>
</protein>
<feature type="region of interest" description="Disordered" evidence="1">
    <location>
        <begin position="57"/>
        <end position="77"/>
    </location>
</feature>